<gene>
    <name evidence="2" type="ORF">B0A49_05463</name>
</gene>
<dbReference type="STRING" id="331657.A0A4U0XNI1"/>
<dbReference type="Pfam" id="PF06985">
    <property type="entry name" value="HET"/>
    <property type="match status" value="1"/>
</dbReference>
<organism evidence="2 3">
    <name type="scientific">Cryomyces minteri</name>
    <dbReference type="NCBI Taxonomy" id="331657"/>
    <lineage>
        <taxon>Eukaryota</taxon>
        <taxon>Fungi</taxon>
        <taxon>Dikarya</taxon>
        <taxon>Ascomycota</taxon>
        <taxon>Pezizomycotina</taxon>
        <taxon>Dothideomycetes</taxon>
        <taxon>Dothideomycetes incertae sedis</taxon>
        <taxon>Cryomyces</taxon>
    </lineage>
</organism>
<proteinExistence type="predicted"/>
<evidence type="ECO:0000259" key="1">
    <source>
        <dbReference type="Pfam" id="PF06985"/>
    </source>
</evidence>
<accession>A0A4U0XNI1</accession>
<comment type="caution">
    <text evidence="2">The sequence shown here is derived from an EMBL/GenBank/DDBJ whole genome shotgun (WGS) entry which is preliminary data.</text>
</comment>
<dbReference type="InterPro" id="IPR010730">
    <property type="entry name" value="HET"/>
</dbReference>
<dbReference type="PANTHER" id="PTHR10622:SF10">
    <property type="entry name" value="HET DOMAIN-CONTAINING PROTEIN"/>
    <property type="match status" value="1"/>
</dbReference>
<dbReference type="OrthoDB" id="674604at2759"/>
<dbReference type="EMBL" id="NAJN01000165">
    <property type="protein sequence ID" value="TKA77916.1"/>
    <property type="molecule type" value="Genomic_DNA"/>
</dbReference>
<feature type="domain" description="Heterokaryon incompatibility" evidence="1">
    <location>
        <begin position="22"/>
        <end position="112"/>
    </location>
</feature>
<keyword evidence="3" id="KW-1185">Reference proteome</keyword>
<sequence>MRLLNTVNLRLEEFPNENGLEYAILSHRWEENEISFQDMQSHEARTRMGPTKIQKCCVQAKHDGFDYVWVDTCCIDKTSSAELTEAINSMYRWYQSAAVCYAYLSDVQAQVGSSGAPESFRTSAWLTRGWTLQELLAPQNIVFYDQDWHPLGTKKSLISVIAQITGIESAILDGDSVLKCSIAQRMSWASGRTTTRIEDVAYCLMGLFDVNMPMLYGEGEKAFLRLQEETIRHSDEHSIFAWPALDDRSGLLAKSPAAFATCRHVKALGSREGHSAYFMTNRGLSIPLDMKPWSADTYLAALHCVDESLRSESALNEETCVSIFLRRLADNDQYVRIRMKGLSFVQKECSMWQNKQAHGVAPSTQRITINVRQDVIYDGGIDYLTDRIYGFRICTPELFERNKNGGELFKVSCQKWNAREKIMTMFPGSYGTVGTLDISKQARVIKIIKLGFDFDFNPVCFLAESSGIDFAKPTFNKSGQRNTRSEWQYSVEEKAQWSGILSRTSFNILGWNVIVAGRVRPNEHNSGLWALKGDRIHGLEVLLEDKTGFVPETSVVIKRGSFAGELVWDVRIENMRNNFIRSMRRMMANEL</sequence>
<evidence type="ECO:0000313" key="2">
    <source>
        <dbReference type="EMBL" id="TKA77916.1"/>
    </source>
</evidence>
<dbReference type="AlphaFoldDB" id="A0A4U0XNI1"/>
<name>A0A4U0XNI1_9PEZI</name>
<protein>
    <recommendedName>
        <fullName evidence="1">Heterokaryon incompatibility domain-containing protein</fullName>
    </recommendedName>
</protein>
<dbReference type="Proteomes" id="UP000308768">
    <property type="component" value="Unassembled WGS sequence"/>
</dbReference>
<evidence type="ECO:0000313" key="3">
    <source>
        <dbReference type="Proteomes" id="UP000308768"/>
    </source>
</evidence>
<dbReference type="PANTHER" id="PTHR10622">
    <property type="entry name" value="HET DOMAIN-CONTAINING PROTEIN"/>
    <property type="match status" value="1"/>
</dbReference>
<reference evidence="2 3" key="1">
    <citation type="submission" date="2017-03" db="EMBL/GenBank/DDBJ databases">
        <title>Genomes of endolithic fungi from Antarctica.</title>
        <authorList>
            <person name="Coleine C."/>
            <person name="Masonjones S."/>
            <person name="Stajich J.E."/>
        </authorList>
    </citation>
    <scope>NUCLEOTIDE SEQUENCE [LARGE SCALE GENOMIC DNA]</scope>
    <source>
        <strain evidence="2 3">CCFEE 5187</strain>
    </source>
</reference>